<dbReference type="Proteomes" id="UP000449547">
    <property type="component" value="Unassembled WGS sequence"/>
</dbReference>
<evidence type="ECO:0000313" key="2">
    <source>
        <dbReference type="EMBL" id="KAA8901275.1"/>
    </source>
</evidence>
<feature type="compositionally biased region" description="Polar residues" evidence="1">
    <location>
        <begin position="119"/>
        <end position="130"/>
    </location>
</feature>
<sequence length="333" mass="36070">MNEPSTPPHSPPPNRRRYTRPLSESLSSPTKPLVSLPFSPGTKRGPEDGDDDDDALVGLETPRHDPQKKPRQPHYINSARRLFVDDANEDVSELSQKLKSRLSSALNSMPQESPAHFSLDSTPWGDTSPTKTKRVSWHPQGNVVNVNLADQGPPSSFKFGSGSSMPKSTSMPFLSVNDDSSAHQALLAAISRQRRQGANKRRSFSHRRTTSLDEVLRSGHGLPRPVPMATPTQAPPTMGSLRPPLSPHRATPPALSLPPLNAALDDKQHSEQDAVLSLMSLSSPQARSDPSASVESGSPVQSAAPRLPPIRVPDRADDDATDIEDDATEDEDD</sequence>
<feature type="region of interest" description="Disordered" evidence="1">
    <location>
        <begin position="1"/>
        <end position="77"/>
    </location>
</feature>
<reference evidence="2 3" key="1">
    <citation type="submission" date="2019-07" db="EMBL/GenBank/DDBJ databases">
        <title>Genome assembly of two rare yeast pathogens: Diutina rugosa and Trichomonascus ciferrii.</title>
        <authorList>
            <person name="Mixao V."/>
            <person name="Saus E."/>
            <person name="Hansen A."/>
            <person name="Lass-Flor C."/>
            <person name="Gabaldon T."/>
        </authorList>
    </citation>
    <scope>NUCLEOTIDE SEQUENCE [LARGE SCALE GENOMIC DNA]</scope>
    <source>
        <strain evidence="2 3">CBS 613</strain>
    </source>
</reference>
<dbReference type="GeneID" id="54782296"/>
<feature type="compositionally biased region" description="Basic residues" evidence="1">
    <location>
        <begin position="192"/>
        <end position="209"/>
    </location>
</feature>
<dbReference type="AlphaFoldDB" id="A0A642UQU6"/>
<feature type="region of interest" description="Disordered" evidence="1">
    <location>
        <begin position="191"/>
        <end position="333"/>
    </location>
</feature>
<evidence type="ECO:0000256" key="1">
    <source>
        <dbReference type="SAM" id="MobiDB-lite"/>
    </source>
</evidence>
<dbReference type="RefSeq" id="XP_034011898.1">
    <property type="nucleotide sequence ID" value="XM_034156430.1"/>
</dbReference>
<comment type="caution">
    <text evidence="2">The sequence shown here is derived from an EMBL/GenBank/DDBJ whole genome shotgun (WGS) entry which is preliminary data.</text>
</comment>
<feature type="compositionally biased region" description="Acidic residues" evidence="1">
    <location>
        <begin position="316"/>
        <end position="333"/>
    </location>
</feature>
<feature type="compositionally biased region" description="Low complexity" evidence="1">
    <location>
        <begin position="227"/>
        <end position="238"/>
    </location>
</feature>
<dbReference type="OMA" id="PRHTGYD"/>
<feature type="compositionally biased region" description="Polar residues" evidence="1">
    <location>
        <begin position="279"/>
        <end position="301"/>
    </location>
</feature>
<evidence type="ECO:0000313" key="3">
    <source>
        <dbReference type="Proteomes" id="UP000449547"/>
    </source>
</evidence>
<dbReference type="EMBL" id="SWFT01000105">
    <property type="protein sequence ID" value="KAA8901275.1"/>
    <property type="molecule type" value="Genomic_DNA"/>
</dbReference>
<name>A0A642UQU6_DIURU</name>
<protein>
    <submittedName>
        <fullName evidence="2">Uncharacterized protein</fullName>
    </submittedName>
</protein>
<feature type="compositionally biased region" description="Pro residues" evidence="1">
    <location>
        <begin position="1"/>
        <end position="13"/>
    </location>
</feature>
<keyword evidence="3" id="KW-1185">Reference proteome</keyword>
<feature type="compositionally biased region" description="Low complexity" evidence="1">
    <location>
        <begin position="251"/>
        <end position="263"/>
    </location>
</feature>
<organism evidence="2 3">
    <name type="scientific">Diutina rugosa</name>
    <name type="common">Yeast</name>
    <name type="synonym">Candida rugosa</name>
    <dbReference type="NCBI Taxonomy" id="5481"/>
    <lineage>
        <taxon>Eukaryota</taxon>
        <taxon>Fungi</taxon>
        <taxon>Dikarya</taxon>
        <taxon>Ascomycota</taxon>
        <taxon>Saccharomycotina</taxon>
        <taxon>Pichiomycetes</taxon>
        <taxon>Debaryomycetaceae</taxon>
        <taxon>Diutina</taxon>
    </lineage>
</organism>
<feature type="compositionally biased region" description="Polar residues" evidence="1">
    <location>
        <begin position="97"/>
        <end position="111"/>
    </location>
</feature>
<gene>
    <name evidence="2" type="ORF">DIURU_003645</name>
</gene>
<dbReference type="VEuPathDB" id="FungiDB:DIURU_003645"/>
<feature type="region of interest" description="Disordered" evidence="1">
    <location>
        <begin position="97"/>
        <end position="176"/>
    </location>
</feature>
<accession>A0A642UQU6</accession>
<proteinExistence type="predicted"/>
<feature type="compositionally biased region" description="Low complexity" evidence="1">
    <location>
        <begin position="152"/>
        <end position="168"/>
    </location>
</feature>
<dbReference type="OrthoDB" id="4019224at2759"/>